<name>A0ABX8BZA0_9ACTN</name>
<keyword evidence="4 6" id="KW-0472">Membrane</keyword>
<evidence type="ECO:0000256" key="5">
    <source>
        <dbReference type="SAM" id="MobiDB-lite"/>
    </source>
</evidence>
<dbReference type="CDD" id="cd17393">
    <property type="entry name" value="MFS_MosC_like"/>
    <property type="match status" value="1"/>
</dbReference>
<feature type="transmembrane region" description="Helical" evidence="6">
    <location>
        <begin position="348"/>
        <end position="369"/>
    </location>
</feature>
<gene>
    <name evidence="7" type="ORF">KGD83_16965</name>
</gene>
<feature type="transmembrane region" description="Helical" evidence="6">
    <location>
        <begin position="112"/>
        <end position="130"/>
    </location>
</feature>
<comment type="subcellular location">
    <subcellularLocation>
        <location evidence="1">Membrane</location>
        <topology evidence="1">Multi-pass membrane protein</topology>
    </subcellularLocation>
</comment>
<dbReference type="InterPro" id="IPR011701">
    <property type="entry name" value="MFS"/>
</dbReference>
<evidence type="ECO:0000313" key="7">
    <source>
        <dbReference type="EMBL" id="QUX27040.1"/>
    </source>
</evidence>
<feature type="transmembrane region" description="Helical" evidence="6">
    <location>
        <begin position="290"/>
        <end position="308"/>
    </location>
</feature>
<feature type="transmembrane region" description="Helical" evidence="6">
    <location>
        <begin position="26"/>
        <end position="46"/>
    </location>
</feature>
<evidence type="ECO:0000256" key="1">
    <source>
        <dbReference type="ARBA" id="ARBA00004141"/>
    </source>
</evidence>
<evidence type="ECO:0000256" key="6">
    <source>
        <dbReference type="SAM" id="Phobius"/>
    </source>
</evidence>
<proteinExistence type="predicted"/>
<dbReference type="Pfam" id="PF07690">
    <property type="entry name" value="MFS_1"/>
    <property type="match status" value="1"/>
</dbReference>
<evidence type="ECO:0000256" key="4">
    <source>
        <dbReference type="ARBA" id="ARBA00023136"/>
    </source>
</evidence>
<keyword evidence="2 6" id="KW-0812">Transmembrane</keyword>
<feature type="transmembrane region" description="Helical" evidence="6">
    <location>
        <begin position="178"/>
        <end position="203"/>
    </location>
</feature>
<accession>A0ABX8BZA0</accession>
<organism evidence="7 8">
    <name type="scientific">Nocardiopsis akebiae</name>
    <dbReference type="NCBI Taxonomy" id="2831968"/>
    <lineage>
        <taxon>Bacteria</taxon>
        <taxon>Bacillati</taxon>
        <taxon>Actinomycetota</taxon>
        <taxon>Actinomycetes</taxon>
        <taxon>Streptosporangiales</taxon>
        <taxon>Nocardiopsidaceae</taxon>
        <taxon>Nocardiopsis</taxon>
    </lineage>
</organism>
<reference evidence="8" key="1">
    <citation type="submission" date="2021-05" db="EMBL/GenBank/DDBJ databases">
        <title>Direct Submission.</title>
        <authorList>
            <person name="Li K."/>
            <person name="Gao J."/>
        </authorList>
    </citation>
    <scope>NUCLEOTIDE SEQUENCE [LARGE SCALE GENOMIC DNA]</scope>
    <source>
        <strain evidence="8">HDS12</strain>
    </source>
</reference>
<feature type="region of interest" description="Disordered" evidence="5">
    <location>
        <begin position="397"/>
        <end position="433"/>
    </location>
</feature>
<feature type="transmembrane region" description="Helical" evidence="6">
    <location>
        <begin position="261"/>
        <end position="278"/>
    </location>
</feature>
<dbReference type="SUPFAM" id="SSF103473">
    <property type="entry name" value="MFS general substrate transporter"/>
    <property type="match status" value="1"/>
</dbReference>
<protein>
    <submittedName>
        <fullName evidence="7">MFS transporter</fullName>
    </submittedName>
</protein>
<dbReference type="Proteomes" id="UP000678016">
    <property type="component" value="Chromosome"/>
</dbReference>
<feature type="transmembrane region" description="Helical" evidence="6">
    <location>
        <begin position="88"/>
        <end position="106"/>
    </location>
</feature>
<dbReference type="InterPro" id="IPR036259">
    <property type="entry name" value="MFS_trans_sf"/>
</dbReference>
<feature type="transmembrane region" description="Helical" evidence="6">
    <location>
        <begin position="314"/>
        <end position="336"/>
    </location>
</feature>
<keyword evidence="3 6" id="KW-1133">Transmembrane helix</keyword>
<dbReference type="Gene3D" id="1.20.1250.20">
    <property type="entry name" value="MFS general substrate transporter like domains"/>
    <property type="match status" value="2"/>
</dbReference>
<feature type="transmembrane region" description="Helical" evidence="6">
    <location>
        <begin position="58"/>
        <end position="76"/>
    </location>
</feature>
<feature type="transmembrane region" description="Helical" evidence="6">
    <location>
        <begin position="151"/>
        <end position="172"/>
    </location>
</feature>
<dbReference type="PANTHER" id="PTHR23514:SF13">
    <property type="entry name" value="INNER MEMBRANE PROTEIN YBJJ"/>
    <property type="match status" value="1"/>
</dbReference>
<evidence type="ECO:0000256" key="3">
    <source>
        <dbReference type="ARBA" id="ARBA00022989"/>
    </source>
</evidence>
<feature type="transmembrane region" description="Helical" evidence="6">
    <location>
        <begin position="375"/>
        <end position="395"/>
    </location>
</feature>
<evidence type="ECO:0000313" key="8">
    <source>
        <dbReference type="Proteomes" id="UP000678016"/>
    </source>
</evidence>
<dbReference type="RefSeq" id="WP_212640126.1">
    <property type="nucleotide sequence ID" value="NZ_CP074132.1"/>
</dbReference>
<feature type="transmembrane region" description="Helical" evidence="6">
    <location>
        <begin position="224"/>
        <end position="241"/>
    </location>
</feature>
<sequence length="433" mass="43994">MEPDTPHTGTHTNGTARAPVRDRAVLGFYFFAIGMLMAVWASRIPAVTVQTGSSSGEMGVALLALALGAVTAMLLSGRLLDRFGPTRFVPLSAAASGLALVLPGHVSGHRELAAVLFLFGASHALLNISANAQATHLQRARGRPIMASFHALASLGACFGAVMGMLAAQARLDALTTFQVACVLIVAPACGLYPVLTSLMPAYPRVPGSGKGPKRGPRLPSRRIVLLGALAMSCMLAEGAAQDWSALFTREILGGSETAAAGTFAAFTVAMTVGRLVGDRMTRLLGPVTLVRSGSLLAACGLGLAVAVPHTVTAPAGFALMGIGLSCVMPQVFTAAADYEPAKAGRHLCTVSAFGYCGPLIGPPGIGALAERAGLSWGLLLPIALILVVAAKAGALRPPTAEDGDGPPGGTTPPRRSRPHGRTGAAGPDRPAG</sequence>
<dbReference type="InterPro" id="IPR051788">
    <property type="entry name" value="MFS_Transporter"/>
</dbReference>
<dbReference type="PANTHER" id="PTHR23514">
    <property type="entry name" value="BYPASS OF STOP CODON PROTEIN 6"/>
    <property type="match status" value="1"/>
</dbReference>
<dbReference type="EMBL" id="CP074132">
    <property type="protein sequence ID" value="QUX27040.1"/>
    <property type="molecule type" value="Genomic_DNA"/>
</dbReference>
<keyword evidence="8" id="KW-1185">Reference proteome</keyword>
<evidence type="ECO:0000256" key="2">
    <source>
        <dbReference type="ARBA" id="ARBA00022692"/>
    </source>
</evidence>